<dbReference type="InterPro" id="IPR023247">
    <property type="entry name" value="IC97/Dnai7-like"/>
</dbReference>
<dbReference type="Proteomes" id="UP000014500">
    <property type="component" value="Unassembled WGS sequence"/>
</dbReference>
<dbReference type="Pfam" id="PF08351">
    <property type="entry name" value="TmcA_N"/>
    <property type="match status" value="1"/>
</dbReference>
<dbReference type="GO" id="GO:0051392">
    <property type="term" value="F:tRNA cytidine N4-acetyltransferase activity"/>
    <property type="evidence" value="ECO:0007669"/>
    <property type="project" value="RHEA"/>
</dbReference>
<evidence type="ECO:0000256" key="6">
    <source>
        <dbReference type="ARBA" id="ARBA00022840"/>
    </source>
</evidence>
<dbReference type="Pfam" id="PF13718">
    <property type="entry name" value="GNAT_acetyltr_2"/>
    <property type="match status" value="1"/>
</dbReference>
<dbReference type="InterPro" id="IPR032672">
    <property type="entry name" value="TmcA/NAT10/Kre33"/>
</dbReference>
<dbReference type="PhylomeDB" id="T1IXW1"/>
<reference evidence="18" key="2">
    <citation type="submission" date="2015-02" db="UniProtKB">
        <authorList>
            <consortium name="EnsemblMetazoa"/>
        </authorList>
    </citation>
    <scope>IDENTIFICATION</scope>
</reference>
<comment type="similarity">
    <text evidence="10">Belongs to the RNA cytidine acetyltransferase family. NAT10 subfamily.</text>
</comment>
<feature type="binding site" evidence="10">
    <location>
        <position position="1146"/>
    </location>
    <ligand>
        <name>ATP</name>
        <dbReference type="ChEBI" id="CHEBI:30616"/>
    </ligand>
</feature>
<evidence type="ECO:0000259" key="12">
    <source>
        <dbReference type="Pfam" id="PF05127"/>
    </source>
</evidence>
<keyword evidence="7 10" id="KW-0539">Nucleus</keyword>
<evidence type="ECO:0000259" key="17">
    <source>
        <dbReference type="Pfam" id="PF15927"/>
    </source>
</evidence>
<dbReference type="EMBL" id="JH431663">
    <property type="status" value="NOT_ANNOTATED_CDS"/>
    <property type="molecule type" value="Genomic_DNA"/>
</dbReference>
<feature type="compositionally biased region" description="Basic residues" evidence="11">
    <location>
        <begin position="1674"/>
        <end position="1683"/>
    </location>
</feature>
<evidence type="ECO:0000256" key="11">
    <source>
        <dbReference type="SAM" id="MobiDB-lite"/>
    </source>
</evidence>
<dbReference type="HOGENOM" id="CLU_241419_0_0_1"/>
<evidence type="ECO:0000313" key="19">
    <source>
        <dbReference type="Proteomes" id="UP000014500"/>
    </source>
</evidence>
<keyword evidence="19" id="KW-1185">Reference proteome</keyword>
<feature type="binding site" evidence="10">
    <location>
        <position position="1400"/>
    </location>
    <ligand>
        <name>acetyl-CoA</name>
        <dbReference type="ChEBI" id="CHEBI:57288"/>
    </ligand>
</feature>
<keyword evidence="2 10" id="KW-0698">rRNA processing</keyword>
<evidence type="ECO:0000259" key="13">
    <source>
        <dbReference type="Pfam" id="PF08351"/>
    </source>
</evidence>
<evidence type="ECO:0000256" key="7">
    <source>
        <dbReference type="ARBA" id="ARBA00023242"/>
    </source>
</evidence>
<keyword evidence="5 10" id="KW-0547">Nucleotide-binding</keyword>
<feature type="domain" description="N-acetyltransferase" evidence="15">
    <location>
        <begin position="1205"/>
        <end position="1427"/>
    </location>
</feature>
<sequence>MSEKKDSAKKMTEEDDQLLRETEEERLKLEREREQAIERYKRYIENTASRVKQIAETAAIWDNLIIQIKNHKKKFRDKLWWNRYLYEPKQANCLDTKEINTFISLWDRRMRSLKAVDQQVGIALDLIRDIYYTEFLFSDLSMDIKQIWCKQINTIEDLMEEVIQLSTLKVLKNASNILDIKTGNLQYQNIQQNISLCLWWNVSKNPKYRSFEFNLAGVNFELPRPMVGLEFIVQIRYVHFDNFSHNCHSFMTKQQPYCQTPEVFENPLLQLDVLVTGTTAIETTETALPPLETSITDASKDDEQEEPESIPEIIYPERKSAPCPLVACEIADTCEMSLTIESGSCEEEELMPGEINLREMMVLGGVWHVNALAVPPQPIKIEKWRLIEDIPLVLNQFAYEFHYTPPRSSITFAEEDPEAEVEAAKQKQELEKLMAVEIKLDTEKFVWMDGQRAPTLARWVDKYKCWTTMDIYEVKYDEEQSLISCRLGAFSPLAVLQHKFLALPYQSWVLQPMEFNSVRLTIQTSVVMVEIHVVVRDKYWIKYGLCLEFIYPQDESCALMQCVCNDQPCLQDLCNQFMPPKILLREMRTLGINFFPEHDSYKYIEPGIKIKDWTLESAVYKNIALCCTGYEFGSSRWNITVGSRKCVFKLREQIAPKIKGSQYLALSNLQDTYVLLSMEQSQEFSETPLQDQDYHADLYHLVMIAGSTEAKDLIPILYDIMTKATVKARSEVLWCYKKELEFSSHKKKRIKQIKTKIKSGQTDVDEKSSFETFIASTDITYRYYKDTHKILGNTFGMCVLQDFEAITPNLLARTIETVEGGGIIVILLSNIKSKKQFCTMAMDVHSRYRTEAHEEIVGRFNERFLLSLVSCKKCLMLDDSLVVLPFSSHCLNIESVSKTIKKKSQNDSELEALTESLEDTKLVWKLVKCCKTLDQAKALLKFIDAITDKSLRSTVTLTAARGRGKSAALGLAIAAAVAFSYSNIFVSSPTPENLKTLFEFILKGLSALDYVEHVDFELIESTNPEFKKAVIRINVFRDHRQTVQYIHPSDAHKLGQAELVVIDEAAAIPLPLVKNLLGPYLVFMASTINGYEGTGRSLSLKLIEQLRQQVAISSNTNVATKSKSAQNANASAGRLLHELQLDESIRYLPGDDVEKWLTDLLCLDATISAPLMTYGCPLPEDCDLYMVNRDTLFSYCKASEMFLHRIMGLYVASHYKNSPNDLQLLSDAPGHLIFVLLGPVNSAQTSLPEILCVVQLCLEGGIAKATVMNSLSRGKRAAGDLIPWTISQQFPDDEFASLSGARVVRISTNPEYQKMGYGSRALEILSDYYEGKMISLDDDVKDPEEIDTIEDDEALLTEALVPRKKLPPLLIKLSERQPEKLDYLGVSYGLTSGLFIFWKKSGYVPVYIRQTQNELTAEHSCIMIKKLQKDEEAETDWLTEFWKDFRCRFVSNLGFKLRSLPTATALEVLRNKNCTEESVALTTKELDLLGLSPFNIRRLELYARNMADYHFIIDLIPVLAKLFFTLKMGDMHLSVVQSAILLGIGLQFKTVDELSTDLDLAASQILALFSRVIRKMTNHLNSIKETEIGKTVLNEFDEKLVEDKADEDETTSKTVNRFNVEHLKQYKIKGSEDDWQSALTSGTKGIVSVKGVAEKRKIISLDENELENGSAKKQDKKKRKKKK</sequence>
<dbReference type="InterPro" id="IPR022110">
    <property type="entry name" value="CASC1_C"/>
</dbReference>
<dbReference type="STRING" id="126957.T1IXW1"/>
<organism evidence="18 19">
    <name type="scientific">Strigamia maritima</name>
    <name type="common">European centipede</name>
    <name type="synonym">Geophilus maritimus</name>
    <dbReference type="NCBI Taxonomy" id="126957"/>
    <lineage>
        <taxon>Eukaryota</taxon>
        <taxon>Metazoa</taxon>
        <taxon>Ecdysozoa</taxon>
        <taxon>Arthropoda</taxon>
        <taxon>Myriapoda</taxon>
        <taxon>Chilopoda</taxon>
        <taxon>Pleurostigmophora</taxon>
        <taxon>Geophilomorpha</taxon>
        <taxon>Linotaeniidae</taxon>
        <taxon>Strigamia</taxon>
    </lineage>
</organism>
<name>T1IXW1_STRMM</name>
<comment type="function">
    <text evidence="10">RNA cytidine acetyltransferase with specificity toward both 18S rRNA and tRNAs. Catalyzes the formation of N(4)-acetylcytidine (ac4C) in 18S rRNA. Required for early nucleolar cleavages of precursor rRNA at sites A0, A1 and A2 during 18S rRNA synthesis. Catalyzes the formation of ac4C in serine and leucine tRNAs. Requires a tRNA-binding adapter protein for full tRNA acetyltransferase activity but not for 18S rRNA acetylation.</text>
</comment>
<dbReference type="Pfam" id="PF15927">
    <property type="entry name" value="Casc1_N"/>
    <property type="match status" value="1"/>
</dbReference>
<evidence type="ECO:0000256" key="1">
    <source>
        <dbReference type="ARBA" id="ARBA00004604"/>
    </source>
</evidence>
<feature type="domain" description="TcmA/NAT10 helicase" evidence="12">
    <location>
        <begin position="957"/>
        <end position="1164"/>
    </location>
</feature>
<evidence type="ECO:0000313" key="18">
    <source>
        <dbReference type="EnsemblMetazoa" id="SMAR006056-PA"/>
    </source>
</evidence>
<reference evidence="19" key="1">
    <citation type="submission" date="2011-05" db="EMBL/GenBank/DDBJ databases">
        <authorList>
            <person name="Richards S.R."/>
            <person name="Qu J."/>
            <person name="Jiang H."/>
            <person name="Jhangiani S.N."/>
            <person name="Agravi P."/>
            <person name="Goodspeed R."/>
            <person name="Gross S."/>
            <person name="Mandapat C."/>
            <person name="Jackson L."/>
            <person name="Mathew T."/>
            <person name="Pu L."/>
            <person name="Thornton R."/>
            <person name="Saada N."/>
            <person name="Wilczek-Boney K.B."/>
            <person name="Lee S."/>
            <person name="Kovar C."/>
            <person name="Wu Y."/>
            <person name="Scherer S.E."/>
            <person name="Worley K.C."/>
            <person name="Muzny D.M."/>
            <person name="Gibbs R."/>
        </authorList>
    </citation>
    <scope>NUCLEOTIDE SEQUENCE</scope>
    <source>
        <strain evidence="19">Brora</strain>
    </source>
</reference>
<comment type="subcellular location">
    <subcellularLocation>
        <location evidence="1 10">Nucleus</location>
        <location evidence="1 10">Nucleolus</location>
    </subcellularLocation>
</comment>
<dbReference type="GO" id="GO:1904812">
    <property type="term" value="P:rRNA acetylation involved in maturation of SSU-rRNA"/>
    <property type="evidence" value="ECO:0007669"/>
    <property type="project" value="InterPro"/>
</dbReference>
<dbReference type="InterPro" id="IPR031826">
    <property type="entry name" value="IC97/Casc1_N"/>
</dbReference>
<proteinExistence type="inferred from homology"/>
<evidence type="ECO:0000256" key="9">
    <source>
        <dbReference type="ARBA" id="ARBA00068357"/>
    </source>
</evidence>
<keyword evidence="4 10" id="KW-0819">tRNA processing</keyword>
<dbReference type="FunFam" id="3.40.50.300:FF:002218">
    <property type="entry name" value="tRNA(Met) cytidine acetyltransferase TmcA"/>
    <property type="match status" value="1"/>
</dbReference>
<dbReference type="Pfam" id="PF05127">
    <property type="entry name" value="NAT10_TcmA_helicase"/>
    <property type="match status" value="1"/>
</dbReference>
<dbReference type="PANTHER" id="PTHR10925">
    <property type="entry name" value="N-ACETYLTRANSFERASE 10"/>
    <property type="match status" value="1"/>
</dbReference>
<evidence type="ECO:0000256" key="10">
    <source>
        <dbReference type="HAMAP-Rule" id="MF_03211"/>
    </source>
</evidence>
<dbReference type="InterPro" id="IPR007807">
    <property type="entry name" value="TcmA/NAT10_helicase"/>
</dbReference>
<feature type="region of interest" description="Disordered" evidence="11">
    <location>
        <begin position="1"/>
        <end position="25"/>
    </location>
</feature>
<feature type="domain" description="CASC1 C-terminal" evidence="14">
    <location>
        <begin position="464"/>
        <end position="653"/>
    </location>
</feature>
<feature type="binding site" evidence="10">
    <location>
        <begin position="1313"/>
        <end position="1319"/>
    </location>
    <ligand>
        <name>acetyl-CoA</name>
        <dbReference type="ChEBI" id="CHEBI:57288"/>
    </ligand>
</feature>
<dbReference type="GO" id="GO:0000049">
    <property type="term" value="F:tRNA binding"/>
    <property type="evidence" value="ECO:0007669"/>
    <property type="project" value="TreeGrafter"/>
</dbReference>
<evidence type="ECO:0000259" key="15">
    <source>
        <dbReference type="Pfam" id="PF13718"/>
    </source>
</evidence>
<dbReference type="Pfam" id="PF12366">
    <property type="entry name" value="Casc1_C"/>
    <property type="match status" value="1"/>
</dbReference>
<dbReference type="Gene3D" id="3.40.50.11040">
    <property type="match status" value="1"/>
</dbReference>
<dbReference type="eggNOG" id="KOG2036">
    <property type="taxonomic scope" value="Eukaryota"/>
</dbReference>
<dbReference type="InterPro" id="IPR013562">
    <property type="entry name" value="TmcA/NAT10_N"/>
</dbReference>
<evidence type="ECO:0000259" key="16">
    <source>
        <dbReference type="Pfam" id="PF13725"/>
    </source>
</evidence>
<dbReference type="GO" id="GO:0030686">
    <property type="term" value="C:90S preribosome"/>
    <property type="evidence" value="ECO:0007669"/>
    <property type="project" value="TreeGrafter"/>
</dbReference>
<comment type="catalytic activity">
    <reaction evidence="10">
        <text>a cytidine in 18S rRNA + acetyl-CoA + ATP + H2O = an N(4)-acetylcytidine in 18S rRNA + ADP + phosphate + CoA + H(+)</text>
        <dbReference type="Rhea" id="RHEA:51424"/>
        <dbReference type="Rhea" id="RHEA-COMP:13575"/>
        <dbReference type="Rhea" id="RHEA-COMP:13576"/>
        <dbReference type="ChEBI" id="CHEBI:15377"/>
        <dbReference type="ChEBI" id="CHEBI:15378"/>
        <dbReference type="ChEBI" id="CHEBI:30616"/>
        <dbReference type="ChEBI" id="CHEBI:43474"/>
        <dbReference type="ChEBI" id="CHEBI:57287"/>
        <dbReference type="ChEBI" id="CHEBI:57288"/>
        <dbReference type="ChEBI" id="CHEBI:74900"/>
        <dbReference type="ChEBI" id="CHEBI:82748"/>
        <dbReference type="ChEBI" id="CHEBI:456216"/>
    </reaction>
</comment>
<dbReference type="EC" id="2.3.1.-" evidence="10"/>
<dbReference type="GO" id="GO:0051391">
    <property type="term" value="P:tRNA acetylation"/>
    <property type="evidence" value="ECO:0007669"/>
    <property type="project" value="UniProtKB-UniRule"/>
</dbReference>
<feature type="domain" description="TmcA/NAT10 N-terminal" evidence="13">
    <location>
        <begin position="700"/>
        <end position="878"/>
    </location>
</feature>
<feature type="binding site" evidence="10">
    <location>
        <begin position="962"/>
        <end position="971"/>
    </location>
    <ligand>
        <name>ATP</name>
        <dbReference type="ChEBI" id="CHEBI:30616"/>
    </ligand>
</feature>
<keyword evidence="8 10" id="KW-0012">Acyltransferase</keyword>
<dbReference type="InterPro" id="IPR027417">
    <property type="entry name" value="P-loop_NTPase"/>
</dbReference>
<dbReference type="PANTHER" id="PTHR10925:SF5">
    <property type="entry name" value="RNA CYTIDINE ACETYLTRANSFERASE"/>
    <property type="match status" value="1"/>
</dbReference>
<dbReference type="Gene3D" id="3.40.50.300">
    <property type="entry name" value="P-loop containing nucleotide triphosphate hydrolases"/>
    <property type="match status" value="1"/>
</dbReference>
<dbReference type="GO" id="GO:0005730">
    <property type="term" value="C:nucleolus"/>
    <property type="evidence" value="ECO:0007669"/>
    <property type="project" value="UniProtKB-SubCell"/>
</dbReference>
<feature type="region of interest" description="Disordered" evidence="11">
    <location>
        <begin position="1663"/>
        <end position="1683"/>
    </location>
</feature>
<evidence type="ECO:0000256" key="2">
    <source>
        <dbReference type="ARBA" id="ARBA00022552"/>
    </source>
</evidence>
<accession>T1IXW1</accession>
<dbReference type="InterPro" id="IPR027992">
    <property type="entry name" value="tRNA_bind_dom"/>
</dbReference>
<comment type="caution">
    <text evidence="10">Lacks conserved residue(s) required for the propagation of feature annotation.</text>
</comment>
<dbReference type="HAMAP" id="MF_03211">
    <property type="entry name" value="RNA_acetyltr_Nat10"/>
    <property type="match status" value="1"/>
</dbReference>
<evidence type="ECO:0000256" key="5">
    <source>
        <dbReference type="ARBA" id="ARBA00022741"/>
    </source>
</evidence>
<evidence type="ECO:0000256" key="4">
    <source>
        <dbReference type="ARBA" id="ARBA00022694"/>
    </source>
</evidence>
<feature type="domain" description="IC97/Casc1 N-terminal" evidence="17">
    <location>
        <begin position="19"/>
        <end position="207"/>
    </location>
</feature>
<evidence type="ECO:0000256" key="3">
    <source>
        <dbReference type="ARBA" id="ARBA00022679"/>
    </source>
</evidence>
<feature type="domain" description="Possible tRNA binding" evidence="16">
    <location>
        <begin position="1437"/>
        <end position="1610"/>
    </location>
</feature>
<dbReference type="GO" id="GO:0005524">
    <property type="term" value="F:ATP binding"/>
    <property type="evidence" value="ECO:0007669"/>
    <property type="project" value="UniProtKB-UniRule"/>
</dbReference>
<comment type="catalytic activity">
    <reaction evidence="10">
        <text>a cytidine in tRNA + acetyl-CoA + ATP + H2O = an N(4)-acetylcytidine in tRNA + ADP + phosphate + CoA + H(+)</text>
        <dbReference type="Rhea" id="RHEA:53876"/>
        <dbReference type="Rhea" id="RHEA-COMP:13670"/>
        <dbReference type="Rhea" id="RHEA-COMP:13671"/>
        <dbReference type="ChEBI" id="CHEBI:15377"/>
        <dbReference type="ChEBI" id="CHEBI:15378"/>
        <dbReference type="ChEBI" id="CHEBI:30616"/>
        <dbReference type="ChEBI" id="CHEBI:43474"/>
        <dbReference type="ChEBI" id="CHEBI:57287"/>
        <dbReference type="ChEBI" id="CHEBI:57288"/>
        <dbReference type="ChEBI" id="CHEBI:74900"/>
        <dbReference type="ChEBI" id="CHEBI:82748"/>
        <dbReference type="ChEBI" id="CHEBI:456216"/>
    </reaction>
</comment>
<evidence type="ECO:0000256" key="8">
    <source>
        <dbReference type="ARBA" id="ARBA00023315"/>
    </source>
</evidence>
<dbReference type="Gene3D" id="3.40.630.30">
    <property type="match status" value="1"/>
</dbReference>
<dbReference type="GO" id="GO:1990883">
    <property type="term" value="F:18S rRNA cytidine N-acetyltransferase activity"/>
    <property type="evidence" value="ECO:0007669"/>
    <property type="project" value="TreeGrafter"/>
</dbReference>
<keyword evidence="3 10" id="KW-0808">Transferase</keyword>
<dbReference type="Pfam" id="PF13725">
    <property type="entry name" value="tRNA_bind_2"/>
    <property type="match status" value="1"/>
</dbReference>
<dbReference type="InterPro" id="IPR000182">
    <property type="entry name" value="GNAT_dom"/>
</dbReference>
<dbReference type="PRINTS" id="PR02043">
    <property type="entry name" value="CANCERSCCP1"/>
</dbReference>
<dbReference type="EnsemblMetazoa" id="SMAR006056-RA">
    <property type="protein sequence ID" value="SMAR006056-PA"/>
    <property type="gene ID" value="SMAR006056"/>
</dbReference>
<dbReference type="InterPro" id="IPR033688">
    <property type="entry name" value="NAT10"/>
</dbReference>
<evidence type="ECO:0000259" key="14">
    <source>
        <dbReference type="Pfam" id="PF12366"/>
    </source>
</evidence>
<keyword evidence="6 10" id="KW-0067">ATP-binding</keyword>
<protein>
    <recommendedName>
        <fullName evidence="9 10">RNA cytidine acetyltransferase</fullName>
        <ecNumber evidence="10">2.3.1.-</ecNumber>
    </recommendedName>
    <alternativeName>
        <fullName evidence="10">18S rRNA cytosine acetyltransferase</fullName>
    </alternativeName>
</protein>